<sequence>ARREAAGLRLAFAGARAGLRHGVWSLHGGAWRFALVPAGVAQWLVAHDGARGPAQAVVVSAFDRLGVESARVQVALAASPAAP</sequence>
<keyword evidence="2" id="KW-1185">Reference proteome</keyword>
<gene>
    <name evidence="1" type="ORF">C7C56_023585</name>
</gene>
<evidence type="ECO:0000313" key="1">
    <source>
        <dbReference type="EMBL" id="PWF42053.1"/>
    </source>
</evidence>
<evidence type="ECO:0000313" key="2">
    <source>
        <dbReference type="Proteomes" id="UP000241421"/>
    </source>
</evidence>
<reference evidence="1 2" key="1">
    <citation type="submission" date="2018-04" db="EMBL/GenBank/DDBJ databases">
        <title>Massilia violaceinigra sp. nov., a novel purple-pigmented bacterium isolated from Tianshan glacier, Xinjiang, China.</title>
        <authorList>
            <person name="Wang H."/>
        </authorList>
    </citation>
    <scope>NUCLEOTIDE SEQUENCE [LARGE SCALE GENOMIC DNA]</scope>
    <source>
        <strain evidence="1 2">B448-2</strain>
    </source>
</reference>
<dbReference type="AlphaFoldDB" id="A0A2U2HEH7"/>
<dbReference type="EMBL" id="PXWF02000304">
    <property type="protein sequence ID" value="PWF42053.1"/>
    <property type="molecule type" value="Genomic_DNA"/>
</dbReference>
<dbReference type="Proteomes" id="UP000241421">
    <property type="component" value="Unassembled WGS sequence"/>
</dbReference>
<name>A0A2U2HEH7_9BURK</name>
<protein>
    <submittedName>
        <fullName evidence="1">Uncharacterized protein</fullName>
    </submittedName>
</protein>
<feature type="non-terminal residue" evidence="1">
    <location>
        <position position="1"/>
    </location>
</feature>
<organism evidence="1 2">
    <name type="scientific">Massilia glaciei</name>
    <dbReference type="NCBI Taxonomy" id="1524097"/>
    <lineage>
        <taxon>Bacteria</taxon>
        <taxon>Pseudomonadati</taxon>
        <taxon>Pseudomonadota</taxon>
        <taxon>Betaproteobacteria</taxon>
        <taxon>Burkholderiales</taxon>
        <taxon>Oxalobacteraceae</taxon>
        <taxon>Telluria group</taxon>
        <taxon>Massilia</taxon>
    </lineage>
</organism>
<comment type="caution">
    <text evidence="1">The sequence shown here is derived from an EMBL/GenBank/DDBJ whole genome shotgun (WGS) entry which is preliminary data.</text>
</comment>
<proteinExistence type="predicted"/>
<accession>A0A2U2HEH7</accession>